<dbReference type="InterPro" id="IPR008929">
    <property type="entry name" value="Chondroitin_lyas"/>
</dbReference>
<dbReference type="Proteomes" id="UP000004191">
    <property type="component" value="Unassembled WGS sequence"/>
</dbReference>
<evidence type="ECO:0000256" key="2">
    <source>
        <dbReference type="ARBA" id="ARBA00022729"/>
    </source>
</evidence>
<dbReference type="PANTHER" id="PTHR39210:SF1">
    <property type="entry name" value="HEPARIN-SULFATE LYASE"/>
    <property type="match status" value="1"/>
</dbReference>
<dbReference type="PATRIC" id="fig|883114.3.peg.1623"/>
<dbReference type="Gene3D" id="1.50.10.100">
    <property type="entry name" value="Chondroitin AC/alginate lyase"/>
    <property type="match status" value="1"/>
</dbReference>
<evidence type="ECO:0000256" key="1">
    <source>
        <dbReference type="ARBA" id="ARBA00004418"/>
    </source>
</evidence>
<dbReference type="Gene3D" id="2.70.98.70">
    <property type="match status" value="1"/>
</dbReference>
<evidence type="ECO:0000256" key="3">
    <source>
        <dbReference type="ARBA" id="ARBA00022764"/>
    </source>
</evidence>
<organism evidence="7 8">
    <name type="scientific">Helcococcus kunzii ATCC 51366</name>
    <dbReference type="NCBI Taxonomy" id="883114"/>
    <lineage>
        <taxon>Bacteria</taxon>
        <taxon>Bacillati</taxon>
        <taxon>Bacillota</taxon>
        <taxon>Tissierellia</taxon>
        <taxon>Tissierellales</taxon>
        <taxon>Peptoniphilaceae</taxon>
        <taxon>Helcococcus</taxon>
    </lineage>
</organism>
<dbReference type="Pfam" id="PF16889">
    <property type="entry name" value="Hepar_II_III_N"/>
    <property type="match status" value="1"/>
</dbReference>
<dbReference type="Pfam" id="PF07940">
    <property type="entry name" value="Hepar_II_III_C"/>
    <property type="match status" value="1"/>
</dbReference>
<dbReference type="RefSeq" id="WP_005399141.1">
    <property type="nucleotide sequence ID" value="NZ_JH601088.1"/>
</dbReference>
<evidence type="ECO:0000313" key="8">
    <source>
        <dbReference type="Proteomes" id="UP000004191"/>
    </source>
</evidence>
<dbReference type="AlphaFoldDB" id="H3NQL5"/>
<dbReference type="STRING" id="883114.HMPREF9709_01626"/>
<feature type="domain" description="Heparinase II/III-like C-terminal" evidence="5">
    <location>
        <begin position="342"/>
        <end position="555"/>
    </location>
</feature>
<keyword evidence="3" id="KW-0574">Periplasm</keyword>
<dbReference type="PANTHER" id="PTHR39210">
    <property type="entry name" value="HEPARIN-SULFATE LYASE"/>
    <property type="match status" value="1"/>
</dbReference>
<dbReference type="GeneID" id="96999568"/>
<evidence type="ECO:0000313" key="7">
    <source>
        <dbReference type="EMBL" id="EHR32345.1"/>
    </source>
</evidence>
<proteinExistence type="predicted"/>
<dbReference type="GO" id="GO:0016829">
    <property type="term" value="F:lyase activity"/>
    <property type="evidence" value="ECO:0007669"/>
    <property type="project" value="UniProtKB-KW"/>
</dbReference>
<accession>H3NQL5</accession>
<dbReference type="OrthoDB" id="7335480at2"/>
<evidence type="ECO:0000256" key="4">
    <source>
        <dbReference type="ARBA" id="ARBA00023239"/>
    </source>
</evidence>
<dbReference type="EMBL" id="AGEI01000029">
    <property type="protein sequence ID" value="EHR32345.1"/>
    <property type="molecule type" value="Genomic_DNA"/>
</dbReference>
<comment type="subcellular location">
    <subcellularLocation>
        <location evidence="1">Periplasm</location>
    </subcellularLocation>
</comment>
<evidence type="ECO:0000259" key="6">
    <source>
        <dbReference type="Pfam" id="PF16889"/>
    </source>
</evidence>
<evidence type="ECO:0000259" key="5">
    <source>
        <dbReference type="Pfam" id="PF07940"/>
    </source>
</evidence>
<dbReference type="InterPro" id="IPR031680">
    <property type="entry name" value="Hepar_II_III_N"/>
</dbReference>
<dbReference type="InterPro" id="IPR012480">
    <property type="entry name" value="Hepar_II_III_C"/>
</dbReference>
<dbReference type="HOGENOM" id="CLU_013047_2_0_9"/>
<dbReference type="eggNOG" id="COG5360">
    <property type="taxonomic scope" value="Bacteria"/>
</dbReference>
<feature type="domain" description="Heparin-sulfate lyase N-terminal" evidence="6">
    <location>
        <begin position="66"/>
        <end position="309"/>
    </location>
</feature>
<dbReference type="SUPFAM" id="SSF48230">
    <property type="entry name" value="Chondroitin AC/alginate lyase"/>
    <property type="match status" value="1"/>
</dbReference>
<keyword evidence="2" id="KW-0732">Signal</keyword>
<reference evidence="7 8" key="1">
    <citation type="submission" date="2012-01" db="EMBL/GenBank/DDBJ databases">
        <title>The Genome Sequence of Helcococcus kunzii ATCC 51366.</title>
        <authorList>
            <consortium name="The Broad Institute Genome Sequencing Platform"/>
            <person name="Earl A."/>
            <person name="Ward D."/>
            <person name="Feldgarden M."/>
            <person name="Gevers D."/>
            <person name="Huys G."/>
            <person name="Young S.K."/>
            <person name="Zeng Q."/>
            <person name="Gargeya S."/>
            <person name="Fitzgerald M."/>
            <person name="Haas B."/>
            <person name="Abouelleil A."/>
            <person name="Alvarado L."/>
            <person name="Arachchi H.M."/>
            <person name="Berlin A."/>
            <person name="Chapman S.B."/>
            <person name="Gearin G."/>
            <person name="Goldberg J."/>
            <person name="Griggs A."/>
            <person name="Gujja S."/>
            <person name="Hansen M."/>
            <person name="Heiman D."/>
            <person name="Howarth C."/>
            <person name="Larimer J."/>
            <person name="Lui A."/>
            <person name="MacDonald P.J.P."/>
            <person name="McCowen C."/>
            <person name="Montmayeur A."/>
            <person name="Murphy C."/>
            <person name="Neiman D."/>
            <person name="Pearson M."/>
            <person name="Priest M."/>
            <person name="Roberts A."/>
            <person name="Saif S."/>
            <person name="Shea T."/>
            <person name="Sisk P."/>
            <person name="Stolte C."/>
            <person name="Sykes S."/>
            <person name="Wortman J."/>
            <person name="Nusbaum C."/>
            <person name="Birren B."/>
        </authorList>
    </citation>
    <scope>NUCLEOTIDE SEQUENCE [LARGE SCALE GENOMIC DNA]</scope>
    <source>
        <strain evidence="7 8">ATCC 51366</strain>
    </source>
</reference>
<keyword evidence="4" id="KW-0456">Lyase</keyword>
<protein>
    <submittedName>
        <fullName evidence="7">Uncharacterized protein</fullName>
    </submittedName>
</protein>
<sequence length="643" mass="77082">MFIKKNTSNLNRIYEIYNSTINQVVNKYEINPYFIDIKERCDSYLKNKIKYTDCLDMETCFVEYNFYDYKWNRTPNQDLEWTYMLNRHGFIYDLALAYKVTNQKKYLEKFKEYLYDFIECNKDYKMNPEAWRPLDVGIRLLNWAKAFRYVSFFDDINDKERDILIESIKYQINYIKNNYIRKYDLSNWGVLSLTGVAAWLVLHPDLTSDDNFKEYVFNKLKIQLDIQFYNDNIHWEQSPLYHHEVTMSFLYLYNLERLLDIQLIDYLKEKLKNIIGVTYYYINNSEVLLSLNDSDNVKLSFVYDCYRSLKMLNDKKSNYDMSIFIGKQNDIDIDNKNIKYKETFFGKQSGLFIQKNDTIYFSAFNGSHGSSHGHASNGSITLDIDGINFIVDPGRYSYDEKKERIFLKSEKAHNSIYVENFDAMEIRESWGYNSVIEPLLNNFSYFKYGWILEMNWYSKNNILYRRNIIYLSEIESYIIYDRVNGISKNDVMKKYLQINPKINIISSINHINLKHNEKILNLWFFDDEITIEDSVYSRRYNLIENNKKIVFKPKYVDEVRDSLTILSKNNLTVTKLEVNQNKRKSAMNLVKGIEIQNKDKNYQIIFARKPVTSGDKLFVTRDKVSIYGQINLIKDRNFVFRLK</sequence>
<name>H3NQL5_9FIRM</name>
<dbReference type="GO" id="GO:0042597">
    <property type="term" value="C:periplasmic space"/>
    <property type="evidence" value="ECO:0007669"/>
    <property type="project" value="UniProtKB-SubCell"/>
</dbReference>
<gene>
    <name evidence="7" type="ORF">HMPREF9709_01626</name>
</gene>
<keyword evidence="8" id="KW-1185">Reference proteome</keyword>
<comment type="caution">
    <text evidence="7">The sequence shown here is derived from an EMBL/GenBank/DDBJ whole genome shotgun (WGS) entry which is preliminary data.</text>
</comment>